<keyword evidence="1" id="KW-0282">Flagellum</keyword>
<evidence type="ECO:0000313" key="2">
    <source>
        <dbReference type="EMBL" id="MDE4166139.1"/>
    </source>
</evidence>
<keyword evidence="1" id="KW-0966">Cell projection</keyword>
<name>A0A1B0ZT67_9RHOB</name>
<dbReference type="AlphaFoldDB" id="A0A1B0ZT67"/>
<dbReference type="Proteomes" id="UP000092565">
    <property type="component" value="Chromosome"/>
</dbReference>
<dbReference type="SUPFAM" id="SSF158837">
    <property type="entry name" value="AGR C 984p-like"/>
    <property type="match status" value="1"/>
</dbReference>
<keyword evidence="3" id="KW-1185">Reference proteome</keyword>
<reference evidence="2 4" key="2">
    <citation type="submission" date="2023-02" db="EMBL/GenBank/DDBJ databases">
        <title>Population genomics of bacteria associated with diatom.</title>
        <authorList>
            <person name="Xie J."/>
            <person name="Wang H."/>
        </authorList>
    </citation>
    <scope>NUCLEOTIDE SEQUENCE [LARGE SCALE GENOMIC DNA]</scope>
    <source>
        <strain evidence="2 4">PT47_8</strain>
    </source>
</reference>
<dbReference type="InterPro" id="IPR023157">
    <property type="entry name" value="AGR-C-984p-like_sf"/>
</dbReference>
<dbReference type="EMBL" id="CP015124">
    <property type="protein sequence ID" value="ANP37300.1"/>
    <property type="molecule type" value="Genomic_DNA"/>
</dbReference>
<organism evidence="1 3">
    <name type="scientific">Phaeobacter gallaeciensis</name>
    <dbReference type="NCBI Taxonomy" id="60890"/>
    <lineage>
        <taxon>Bacteria</taxon>
        <taxon>Pseudomonadati</taxon>
        <taxon>Pseudomonadota</taxon>
        <taxon>Alphaproteobacteria</taxon>
        <taxon>Rhodobacterales</taxon>
        <taxon>Roseobacteraceae</taxon>
        <taxon>Phaeobacter</taxon>
    </lineage>
</organism>
<keyword evidence="1" id="KW-0969">Cilium</keyword>
<proteinExistence type="predicted"/>
<evidence type="ECO:0000313" key="1">
    <source>
        <dbReference type="EMBL" id="ANP37300.1"/>
    </source>
</evidence>
<dbReference type="EMBL" id="JARCJK010000004">
    <property type="protein sequence ID" value="MDE4166139.1"/>
    <property type="molecule type" value="Genomic_DNA"/>
</dbReference>
<gene>
    <name evidence="1" type="ORF">JL2886_02411</name>
    <name evidence="2" type="ORF">PXK24_10570</name>
</gene>
<accession>A0A1B0ZT67</accession>
<dbReference type="InterPro" id="IPR010626">
    <property type="entry name" value="DUF1217"/>
</dbReference>
<evidence type="ECO:0000313" key="4">
    <source>
        <dbReference type="Proteomes" id="UP001218364"/>
    </source>
</evidence>
<protein>
    <submittedName>
        <fullName evidence="2">DUF1217 domain-containing protein</fullName>
    </submittedName>
    <submittedName>
        <fullName evidence="1">Flagellar protein</fullName>
    </submittedName>
</protein>
<sequence length="271" mass="30214">MILYQPIIPADGIVGWRILQATYDKQFETFSNDTLLKRESDYFRENIGNIKTAGDLVKDTRLLGIALGAFGLDDQLPMKALVQKVLEEGSSADDALANRLGDDRWVAFTEAFGFGPGDTVKTGSVEDMENIIFSNKTQSFEAAVGVQNESMRIALFAERELVNIATDLNEDGEPTSIDTKWYNIIGQPALQKMFQTTFHLPPSFIQLDVDRQLEIYKDRAQNFLGTDDLSVYADPEKMEELTTRYLAQAQLADYQSSQSSASTALRLLLGS</sequence>
<dbReference type="Pfam" id="PF06748">
    <property type="entry name" value="DUF1217"/>
    <property type="match status" value="1"/>
</dbReference>
<reference evidence="1 3" key="1">
    <citation type="submission" date="2016-04" db="EMBL/GenBank/DDBJ databases">
        <authorList>
            <person name="Evans L.H."/>
            <person name="Alamgir A."/>
            <person name="Owens N."/>
            <person name="Weber N.D."/>
            <person name="Virtaneva K."/>
            <person name="Barbian K."/>
            <person name="Babar A."/>
            <person name="Rosenke K."/>
        </authorList>
    </citation>
    <scope>NUCLEOTIDE SEQUENCE [LARGE SCALE GENOMIC DNA]</scope>
    <source>
        <strain evidence="1 3">JL2886</strain>
    </source>
</reference>
<dbReference type="Proteomes" id="UP001218364">
    <property type="component" value="Unassembled WGS sequence"/>
</dbReference>
<dbReference type="Gene3D" id="1.10.3700.10">
    <property type="entry name" value="AGR C 984p-like"/>
    <property type="match status" value="1"/>
</dbReference>
<dbReference type="RefSeq" id="WP_237028363.1">
    <property type="nucleotide sequence ID" value="NZ_CP015124.1"/>
</dbReference>
<evidence type="ECO:0000313" key="3">
    <source>
        <dbReference type="Proteomes" id="UP000092565"/>
    </source>
</evidence>